<organism evidence="2 3">
    <name type="scientific">Medicago truncatula</name>
    <name type="common">Barrel medic</name>
    <name type="synonym">Medicago tribuloides</name>
    <dbReference type="NCBI Taxonomy" id="3880"/>
    <lineage>
        <taxon>Eukaryota</taxon>
        <taxon>Viridiplantae</taxon>
        <taxon>Streptophyta</taxon>
        <taxon>Embryophyta</taxon>
        <taxon>Tracheophyta</taxon>
        <taxon>Spermatophyta</taxon>
        <taxon>Magnoliopsida</taxon>
        <taxon>eudicotyledons</taxon>
        <taxon>Gunneridae</taxon>
        <taxon>Pentapetalae</taxon>
        <taxon>rosids</taxon>
        <taxon>fabids</taxon>
        <taxon>Fabales</taxon>
        <taxon>Fabaceae</taxon>
        <taxon>Papilionoideae</taxon>
        <taxon>50 kb inversion clade</taxon>
        <taxon>NPAAA clade</taxon>
        <taxon>Hologalegina</taxon>
        <taxon>IRL clade</taxon>
        <taxon>Trifolieae</taxon>
        <taxon>Medicago</taxon>
    </lineage>
</organism>
<reference evidence="3" key="1">
    <citation type="journal article" date="2018" name="Nat. Plants">
        <title>Whole-genome landscape of Medicago truncatula symbiotic genes.</title>
        <authorList>
            <person name="Pecrix Y."/>
            <person name="Staton S.E."/>
            <person name="Sallet E."/>
            <person name="Lelandais-Briere C."/>
            <person name="Moreau S."/>
            <person name="Carrere S."/>
            <person name="Blein T."/>
            <person name="Jardinaud M.F."/>
            <person name="Latrasse D."/>
            <person name="Zouine M."/>
            <person name="Zahm M."/>
            <person name="Kreplak J."/>
            <person name="Mayjonade B."/>
            <person name="Satge C."/>
            <person name="Perez M."/>
            <person name="Cauet S."/>
            <person name="Marande W."/>
            <person name="Chantry-Darmon C."/>
            <person name="Lopez-Roques C."/>
            <person name="Bouchez O."/>
            <person name="Berard A."/>
            <person name="Debelle F."/>
            <person name="Munos S."/>
            <person name="Bendahmane A."/>
            <person name="Berges H."/>
            <person name="Niebel A."/>
            <person name="Buitink J."/>
            <person name="Frugier F."/>
            <person name="Benhamed M."/>
            <person name="Crespi M."/>
            <person name="Gouzy J."/>
            <person name="Gamas P."/>
        </authorList>
    </citation>
    <scope>NUCLEOTIDE SEQUENCE [LARGE SCALE GENOMIC DNA]</scope>
    <source>
        <strain evidence="3">cv. Jemalong A17</strain>
    </source>
</reference>
<protein>
    <recommendedName>
        <fullName evidence="4">Transmembrane protein</fullName>
    </recommendedName>
</protein>
<name>A0A396HHQ8_MEDTR</name>
<sequence>MSFMTAPPFSPLSFDYPPSNVSPLFRCRFRRFASLLLCWLRCCPFLAGGCFLLLWFYIFVSYLKILELKLLPPCQTEDRGCFAYVLLLCRRFFSKEVRQCFRRRSGCVCLVFLRFLHWSSKLRLGVVLFRIR</sequence>
<dbReference type="Proteomes" id="UP000265566">
    <property type="component" value="Chromosome 6"/>
</dbReference>
<evidence type="ECO:0008006" key="4">
    <source>
        <dbReference type="Google" id="ProtNLM"/>
    </source>
</evidence>
<accession>A0A396HHQ8</accession>
<proteinExistence type="predicted"/>
<keyword evidence="1" id="KW-0472">Membrane</keyword>
<dbReference type="Gramene" id="rna36737">
    <property type="protein sequence ID" value="RHN52113.1"/>
    <property type="gene ID" value="gene36737"/>
</dbReference>
<feature type="transmembrane region" description="Helical" evidence="1">
    <location>
        <begin position="32"/>
        <end position="60"/>
    </location>
</feature>
<evidence type="ECO:0000313" key="2">
    <source>
        <dbReference type="EMBL" id="RHN52113.1"/>
    </source>
</evidence>
<keyword evidence="1" id="KW-1133">Transmembrane helix</keyword>
<keyword evidence="1" id="KW-0812">Transmembrane</keyword>
<gene>
    <name evidence="2" type="ORF">MtrunA17_Chr6g0476851</name>
</gene>
<evidence type="ECO:0000313" key="3">
    <source>
        <dbReference type="Proteomes" id="UP000265566"/>
    </source>
</evidence>
<comment type="caution">
    <text evidence="2">The sequence shown here is derived from an EMBL/GenBank/DDBJ whole genome shotgun (WGS) entry which is preliminary data.</text>
</comment>
<dbReference type="EMBL" id="PSQE01000006">
    <property type="protein sequence ID" value="RHN52113.1"/>
    <property type="molecule type" value="Genomic_DNA"/>
</dbReference>
<dbReference type="AlphaFoldDB" id="A0A396HHQ8"/>
<evidence type="ECO:0000256" key="1">
    <source>
        <dbReference type="SAM" id="Phobius"/>
    </source>
</evidence>